<gene>
    <name evidence="1" type="ORF">AW0309160_03792</name>
</gene>
<reference evidence="1" key="1">
    <citation type="submission" date="2019-09" db="EMBL/GenBank/DDBJ databases">
        <authorList>
            <person name="Hjerde E."/>
        </authorList>
    </citation>
    <scope>NUCLEOTIDE SEQUENCE</scope>
    <source>
        <strain evidence="1">06/09/160</strain>
    </source>
</reference>
<name>A0A5Q4ZVY7_9GAMM</name>
<evidence type="ECO:0000313" key="1">
    <source>
        <dbReference type="EMBL" id="VVV06307.1"/>
    </source>
</evidence>
<dbReference type="AlphaFoldDB" id="A0A5Q4ZVY7"/>
<protein>
    <recommendedName>
        <fullName evidence="2">Nonsense-mediated mRNA decay protein NMD3 family protein</fullName>
    </recommendedName>
</protein>
<proteinExistence type="predicted"/>
<dbReference type="SUPFAM" id="SSF57783">
    <property type="entry name" value="Zinc beta-ribbon"/>
    <property type="match status" value="1"/>
</dbReference>
<accession>A0A5Q4ZVY7</accession>
<dbReference type="EMBL" id="LR721751">
    <property type="protein sequence ID" value="VVV06307.1"/>
    <property type="molecule type" value="Genomic_DNA"/>
</dbReference>
<sequence>MYELKECPCCLSDELLVSDNEETVICSECGVIKRNGTWLIIEEKKLKATA</sequence>
<dbReference type="OrthoDB" id="5918227at2"/>
<evidence type="ECO:0008006" key="2">
    <source>
        <dbReference type="Google" id="ProtNLM"/>
    </source>
</evidence>
<organism evidence="1">
    <name type="scientific">Aliivibrio wodanis</name>
    <dbReference type="NCBI Taxonomy" id="80852"/>
    <lineage>
        <taxon>Bacteria</taxon>
        <taxon>Pseudomonadati</taxon>
        <taxon>Pseudomonadota</taxon>
        <taxon>Gammaproteobacteria</taxon>
        <taxon>Vibrionales</taxon>
        <taxon>Vibrionaceae</taxon>
        <taxon>Aliivibrio</taxon>
    </lineage>
</organism>